<name>A0A1Y6BBD3_9BACT</name>
<organism evidence="3 4">
    <name type="scientific">Pseudobacteriovorax antillogorgiicola</name>
    <dbReference type="NCBI Taxonomy" id="1513793"/>
    <lineage>
        <taxon>Bacteria</taxon>
        <taxon>Pseudomonadati</taxon>
        <taxon>Bdellovibrionota</taxon>
        <taxon>Oligoflexia</taxon>
        <taxon>Oligoflexales</taxon>
        <taxon>Pseudobacteriovoracaceae</taxon>
        <taxon>Pseudobacteriovorax</taxon>
    </lineage>
</organism>
<evidence type="ECO:0000256" key="1">
    <source>
        <dbReference type="SAM" id="MobiDB-lite"/>
    </source>
</evidence>
<keyword evidence="2" id="KW-0812">Transmembrane</keyword>
<gene>
    <name evidence="3" type="ORF">SAMN06296036_103272</name>
</gene>
<feature type="transmembrane region" description="Helical" evidence="2">
    <location>
        <begin position="31"/>
        <end position="52"/>
    </location>
</feature>
<feature type="compositionally biased region" description="Basic residues" evidence="1">
    <location>
        <begin position="111"/>
        <end position="136"/>
    </location>
</feature>
<sequence>MAKRLKEIERMLAQGSDEGSYHASGTSTSTWIIRILLVVSGVGVGFGLPYYMKLQNSRDSVVHDGANVVDDLPSNIREELDPAPPQEAVVERKKQVNPEPRAEVKDEAPKKKAVAKTKKVRKRPVIKSKPPRRTASRRNTSSRSRLKQVRPEKRVNRSATSRRQTRVAAVKPQAPVTQTPPTTRQPKPKPRIVNLRDFTYSQSDILSCASTNCLVAFRAKTGRVVRGVYRKAKFEGFLLRDWESVNLKGYFATNGAFVISGISGVARKAPAAPTPVAAAKPEPVAPPTPVTQEPESFGADLVEDEVEEDVDEVEEPALGNSFADRLKVSKKKARKKQKDSEEKEDDGEEEKDVSSFQNRLMRSMGK</sequence>
<accession>A0A1Y6BBD3</accession>
<evidence type="ECO:0000313" key="3">
    <source>
        <dbReference type="EMBL" id="SMF02556.1"/>
    </source>
</evidence>
<feature type="compositionally biased region" description="Basic and acidic residues" evidence="1">
    <location>
        <begin position="89"/>
        <end position="110"/>
    </location>
</feature>
<dbReference type="EMBL" id="FWZT01000003">
    <property type="protein sequence ID" value="SMF02556.1"/>
    <property type="molecule type" value="Genomic_DNA"/>
</dbReference>
<dbReference type="STRING" id="1513793.SAMN06296036_103272"/>
<evidence type="ECO:0000313" key="4">
    <source>
        <dbReference type="Proteomes" id="UP000192907"/>
    </source>
</evidence>
<feature type="compositionally biased region" description="Low complexity" evidence="1">
    <location>
        <begin position="170"/>
        <end position="185"/>
    </location>
</feature>
<feature type="region of interest" description="Disordered" evidence="1">
    <location>
        <begin position="76"/>
        <end position="190"/>
    </location>
</feature>
<feature type="compositionally biased region" description="Basic residues" evidence="1">
    <location>
        <begin position="328"/>
        <end position="337"/>
    </location>
</feature>
<evidence type="ECO:0000256" key="2">
    <source>
        <dbReference type="SAM" id="Phobius"/>
    </source>
</evidence>
<protein>
    <submittedName>
        <fullName evidence="3">Uncharacterized protein</fullName>
    </submittedName>
</protein>
<dbReference type="Proteomes" id="UP000192907">
    <property type="component" value="Unassembled WGS sequence"/>
</dbReference>
<proteinExistence type="predicted"/>
<dbReference type="AlphaFoldDB" id="A0A1Y6BBD3"/>
<feature type="compositionally biased region" description="Acidic residues" evidence="1">
    <location>
        <begin position="301"/>
        <end position="315"/>
    </location>
</feature>
<reference evidence="4" key="1">
    <citation type="submission" date="2017-04" db="EMBL/GenBank/DDBJ databases">
        <authorList>
            <person name="Varghese N."/>
            <person name="Submissions S."/>
        </authorList>
    </citation>
    <scope>NUCLEOTIDE SEQUENCE [LARGE SCALE GENOMIC DNA]</scope>
    <source>
        <strain evidence="4">RKEM611</strain>
    </source>
</reference>
<keyword evidence="4" id="KW-1185">Reference proteome</keyword>
<keyword evidence="2" id="KW-1133">Transmembrane helix</keyword>
<feature type="compositionally biased region" description="Acidic residues" evidence="1">
    <location>
        <begin position="342"/>
        <end position="351"/>
    </location>
</feature>
<keyword evidence="2" id="KW-0472">Membrane</keyword>
<dbReference type="RefSeq" id="WP_132315877.1">
    <property type="nucleotide sequence ID" value="NZ_FWZT01000003.1"/>
</dbReference>
<feature type="region of interest" description="Disordered" evidence="1">
    <location>
        <begin position="274"/>
        <end position="366"/>
    </location>
</feature>